<dbReference type="RefSeq" id="WP_189345662.1">
    <property type="nucleotide sequence ID" value="NZ_BMYT01000002.1"/>
</dbReference>
<dbReference type="Pfam" id="PF08241">
    <property type="entry name" value="Methyltransf_11"/>
    <property type="match status" value="1"/>
</dbReference>
<reference evidence="3" key="1">
    <citation type="journal article" date="2019" name="Int. J. Syst. Evol. Microbiol.">
        <title>The Global Catalogue of Microorganisms (GCM) 10K type strain sequencing project: providing services to taxonomists for standard genome sequencing and annotation.</title>
        <authorList>
            <consortium name="The Broad Institute Genomics Platform"/>
            <consortium name="The Broad Institute Genome Sequencing Center for Infectious Disease"/>
            <person name="Wu L."/>
            <person name="Ma J."/>
        </authorList>
    </citation>
    <scope>NUCLEOTIDE SEQUENCE [LARGE SCALE GENOMIC DNA]</scope>
    <source>
        <strain evidence="3">KCTC 23916</strain>
    </source>
</reference>
<protein>
    <submittedName>
        <fullName evidence="2">Generic methyltransferase</fullName>
    </submittedName>
</protein>
<dbReference type="CDD" id="cd02440">
    <property type="entry name" value="AdoMet_MTases"/>
    <property type="match status" value="1"/>
</dbReference>
<dbReference type="EMBL" id="BMYT01000002">
    <property type="protein sequence ID" value="GGX11111.1"/>
    <property type="molecule type" value="Genomic_DNA"/>
</dbReference>
<dbReference type="InterPro" id="IPR029063">
    <property type="entry name" value="SAM-dependent_MTases_sf"/>
</dbReference>
<evidence type="ECO:0000313" key="2">
    <source>
        <dbReference type="EMBL" id="GGX11111.1"/>
    </source>
</evidence>
<dbReference type="SUPFAM" id="SSF53335">
    <property type="entry name" value="S-adenosyl-L-methionine-dependent methyltransferases"/>
    <property type="match status" value="1"/>
</dbReference>
<dbReference type="InterPro" id="IPR013216">
    <property type="entry name" value="Methyltransf_11"/>
</dbReference>
<proteinExistence type="predicted"/>
<organism evidence="2 3">
    <name type="scientific">Undibacterium macrobrachii</name>
    <dbReference type="NCBI Taxonomy" id="1119058"/>
    <lineage>
        <taxon>Bacteria</taxon>
        <taxon>Pseudomonadati</taxon>
        <taxon>Pseudomonadota</taxon>
        <taxon>Betaproteobacteria</taxon>
        <taxon>Burkholderiales</taxon>
        <taxon>Oxalobacteraceae</taxon>
        <taxon>Undibacterium</taxon>
    </lineage>
</organism>
<keyword evidence="3" id="KW-1185">Reference proteome</keyword>
<evidence type="ECO:0000313" key="3">
    <source>
        <dbReference type="Proteomes" id="UP000620127"/>
    </source>
</evidence>
<dbReference type="GO" id="GO:0032259">
    <property type="term" value="P:methylation"/>
    <property type="evidence" value="ECO:0007669"/>
    <property type="project" value="UniProtKB-KW"/>
</dbReference>
<comment type="caution">
    <text evidence="2">The sequence shown here is derived from an EMBL/GenBank/DDBJ whole genome shotgun (WGS) entry which is preliminary data.</text>
</comment>
<evidence type="ECO:0000259" key="1">
    <source>
        <dbReference type="Pfam" id="PF08241"/>
    </source>
</evidence>
<gene>
    <name evidence="2" type="ORF">GCM10011282_16810</name>
</gene>
<feature type="domain" description="Methyltransferase type 11" evidence="1">
    <location>
        <begin position="34"/>
        <end position="100"/>
    </location>
</feature>
<dbReference type="GO" id="GO:0008168">
    <property type="term" value="F:methyltransferase activity"/>
    <property type="evidence" value="ECO:0007669"/>
    <property type="project" value="UniProtKB-KW"/>
</dbReference>
<keyword evidence="2" id="KW-0489">Methyltransferase</keyword>
<sequence length="204" mass="22616">MNSETAKESLQLLHVGCGQSRRDALPLFFQSTQWNEIRLDIDPDVNPDIHGSILDLSAVPDASVDAIWSSHNLEHVNSFEVPIALAEFRRVLKPSGFVLITVPDLRAVAKYVASHDLDQPLYQSAVGPIMAMDVMFGHQASIAKGNHYMAHRTGFTSNLLGKVLLNAGFSEVRVHEGQRWDLWALATLPDTSSTIFQELESVLR</sequence>
<dbReference type="Gene3D" id="3.40.50.150">
    <property type="entry name" value="Vaccinia Virus protein VP39"/>
    <property type="match status" value="1"/>
</dbReference>
<name>A0ABQ2XDE0_9BURK</name>
<accession>A0ABQ2XDE0</accession>
<dbReference type="Proteomes" id="UP000620127">
    <property type="component" value="Unassembled WGS sequence"/>
</dbReference>
<keyword evidence="2" id="KW-0808">Transferase</keyword>